<dbReference type="EMBL" id="CP030840">
    <property type="protein sequence ID" value="AXC15840.1"/>
    <property type="molecule type" value="Genomic_DNA"/>
</dbReference>
<dbReference type="KEGG" id="abas:ACPOL_6628"/>
<reference evidence="6 7" key="1">
    <citation type="journal article" date="2018" name="Front. Microbiol.">
        <title>Hydrolytic Capabilities as a Key to Environmental Success: Chitinolytic and Cellulolytic Acidobacteria From Acidic Sub-arctic Soils and Boreal Peatlands.</title>
        <authorList>
            <person name="Belova S.E."/>
            <person name="Ravin N.V."/>
            <person name="Pankratov T.A."/>
            <person name="Rakitin A.L."/>
            <person name="Ivanova A.A."/>
            <person name="Beletsky A.V."/>
            <person name="Mardanov A.V."/>
            <person name="Sinninghe Damste J.S."/>
            <person name="Dedysh S.N."/>
        </authorList>
    </citation>
    <scope>NUCLEOTIDE SEQUENCE [LARGE SCALE GENOMIC DNA]</scope>
    <source>
        <strain evidence="6 7">SBC82</strain>
    </source>
</reference>
<evidence type="ECO:0000256" key="3">
    <source>
        <dbReference type="ARBA" id="ARBA00023125"/>
    </source>
</evidence>
<dbReference type="AlphaFoldDB" id="A0A2Z5GA94"/>
<keyword evidence="7" id="KW-1185">Reference proteome</keyword>
<keyword evidence="3" id="KW-0238">DNA-binding</keyword>
<dbReference type="GO" id="GO:0000976">
    <property type="term" value="F:transcription cis-regulatory region binding"/>
    <property type="evidence" value="ECO:0007669"/>
    <property type="project" value="TreeGrafter"/>
</dbReference>
<name>A0A2Z5GA94_9BACT</name>
<keyword evidence="4" id="KW-0804">Transcription</keyword>
<evidence type="ECO:0000256" key="2">
    <source>
        <dbReference type="ARBA" id="ARBA00023015"/>
    </source>
</evidence>
<evidence type="ECO:0000256" key="1">
    <source>
        <dbReference type="ARBA" id="ARBA00022491"/>
    </source>
</evidence>
<proteinExistence type="predicted"/>
<accession>A0A2Z5GA94</accession>
<evidence type="ECO:0000256" key="4">
    <source>
        <dbReference type="ARBA" id="ARBA00023163"/>
    </source>
</evidence>
<dbReference type="Pfam" id="PF00356">
    <property type="entry name" value="LacI"/>
    <property type="match status" value="1"/>
</dbReference>
<evidence type="ECO:0000259" key="5">
    <source>
        <dbReference type="PROSITE" id="PS50932"/>
    </source>
</evidence>
<gene>
    <name evidence="6" type="ORF">ACPOL_6628</name>
</gene>
<dbReference type="SUPFAM" id="SSF47413">
    <property type="entry name" value="lambda repressor-like DNA-binding domains"/>
    <property type="match status" value="1"/>
</dbReference>
<evidence type="ECO:0000313" key="6">
    <source>
        <dbReference type="EMBL" id="AXC15840.1"/>
    </source>
</evidence>
<dbReference type="CDD" id="cd06267">
    <property type="entry name" value="PBP1_LacI_sugar_binding-like"/>
    <property type="match status" value="1"/>
</dbReference>
<dbReference type="InterPro" id="IPR028082">
    <property type="entry name" value="Peripla_BP_I"/>
</dbReference>
<keyword evidence="2" id="KW-0805">Transcription regulation</keyword>
<dbReference type="PROSITE" id="PS50932">
    <property type="entry name" value="HTH_LACI_2"/>
    <property type="match status" value="1"/>
</dbReference>
<dbReference type="RefSeq" id="WP_114210439.1">
    <property type="nucleotide sequence ID" value="NZ_CP030840.1"/>
</dbReference>
<dbReference type="Gene3D" id="3.40.50.2300">
    <property type="match status" value="2"/>
</dbReference>
<dbReference type="InterPro" id="IPR010982">
    <property type="entry name" value="Lambda_DNA-bd_dom_sf"/>
</dbReference>
<dbReference type="InterPro" id="IPR000843">
    <property type="entry name" value="HTH_LacI"/>
</dbReference>
<dbReference type="OrthoDB" id="9796186at2"/>
<dbReference type="SUPFAM" id="SSF53822">
    <property type="entry name" value="Periplasmic binding protein-like I"/>
    <property type="match status" value="1"/>
</dbReference>
<evidence type="ECO:0000313" key="7">
    <source>
        <dbReference type="Proteomes" id="UP000253606"/>
    </source>
</evidence>
<dbReference type="GO" id="GO:0003700">
    <property type="term" value="F:DNA-binding transcription factor activity"/>
    <property type="evidence" value="ECO:0007669"/>
    <property type="project" value="TreeGrafter"/>
</dbReference>
<organism evidence="6 7">
    <name type="scientific">Acidisarcina polymorpha</name>
    <dbReference type="NCBI Taxonomy" id="2211140"/>
    <lineage>
        <taxon>Bacteria</taxon>
        <taxon>Pseudomonadati</taxon>
        <taxon>Acidobacteriota</taxon>
        <taxon>Terriglobia</taxon>
        <taxon>Terriglobales</taxon>
        <taxon>Acidobacteriaceae</taxon>
        <taxon>Acidisarcina</taxon>
    </lineage>
</organism>
<dbReference type="Proteomes" id="UP000253606">
    <property type="component" value="Chromosome"/>
</dbReference>
<keyword evidence="1" id="KW-0678">Repressor</keyword>
<protein>
    <submittedName>
        <fullName evidence="6">Ribose operon repressor</fullName>
    </submittedName>
</protein>
<dbReference type="Gene3D" id="1.10.260.40">
    <property type="entry name" value="lambda repressor-like DNA-binding domains"/>
    <property type="match status" value="1"/>
</dbReference>
<dbReference type="InterPro" id="IPR001761">
    <property type="entry name" value="Peripla_BP/Lac1_sug-bd_dom"/>
</dbReference>
<sequence>MAPFRKVSRTTMRDVGRLAGVSVATVSAVVNGKTIVSEELTVRVRRAIRMLNYKPDMLARSLRIQKSHALGMVMPQIASPFYAEVLRGVEDEARKNEYSILIADSRGDEEEEEKQLTTLISRRVDGIIIAPANLQSLAYERLDPNLSIVLFDRFPAGYLGTVVMVDNVDASRRGTLCLIEAGHKRIAMIAGIPGVLTTEERAKGVRDALAEFGLPLPAEYVRTGSFNLQGGYKAAIGLMQLPTPPTAIFSHNHEMTLGLMRALKELDLRCPAQVSVIGFDDFVVGADGFSWATLFSPQISCIAQPSYRIGRESAAALIRKMTRKPNEDSPPETILRLEAELRVRESIGPPASAGL</sequence>
<dbReference type="SMART" id="SM00354">
    <property type="entry name" value="HTH_LACI"/>
    <property type="match status" value="1"/>
</dbReference>
<dbReference type="Pfam" id="PF00532">
    <property type="entry name" value="Peripla_BP_1"/>
    <property type="match status" value="1"/>
</dbReference>
<dbReference type="PANTHER" id="PTHR30146">
    <property type="entry name" value="LACI-RELATED TRANSCRIPTIONAL REPRESSOR"/>
    <property type="match status" value="1"/>
</dbReference>
<feature type="domain" description="HTH lacI-type" evidence="5">
    <location>
        <begin position="10"/>
        <end position="64"/>
    </location>
</feature>
<dbReference type="PANTHER" id="PTHR30146:SF148">
    <property type="entry name" value="HTH-TYPE TRANSCRIPTIONAL REPRESSOR PURR-RELATED"/>
    <property type="match status" value="1"/>
</dbReference>